<evidence type="ECO:0000313" key="3">
    <source>
        <dbReference type="Proteomes" id="UP000831817"/>
    </source>
</evidence>
<dbReference type="InterPro" id="IPR011108">
    <property type="entry name" value="RMMBL"/>
</dbReference>
<keyword evidence="3" id="KW-1185">Reference proteome</keyword>
<dbReference type="InterPro" id="IPR036866">
    <property type="entry name" value="RibonucZ/Hydroxyglut_hydro"/>
</dbReference>
<organism evidence="2 3">
    <name type="scientific">Methanothermobacter tenebrarum</name>
    <dbReference type="NCBI Taxonomy" id="680118"/>
    <lineage>
        <taxon>Archaea</taxon>
        <taxon>Methanobacteriati</taxon>
        <taxon>Methanobacteriota</taxon>
        <taxon>Methanomada group</taxon>
        <taxon>Methanobacteria</taxon>
        <taxon>Methanobacteriales</taxon>
        <taxon>Methanobacteriaceae</taxon>
        <taxon>Methanothermobacter</taxon>
    </lineage>
</organism>
<accession>A0ABM7YFV9</accession>
<dbReference type="Pfam" id="PF07521">
    <property type="entry name" value="RMMBL"/>
    <property type="match status" value="1"/>
</dbReference>
<dbReference type="Gene3D" id="3.60.15.10">
    <property type="entry name" value="Ribonuclease Z/Hydroxyacylglutathione hydrolase-like"/>
    <property type="match status" value="1"/>
</dbReference>
<evidence type="ECO:0000259" key="1">
    <source>
        <dbReference type="Pfam" id="PF07521"/>
    </source>
</evidence>
<evidence type="ECO:0000313" key="2">
    <source>
        <dbReference type="EMBL" id="BDH80245.1"/>
    </source>
</evidence>
<feature type="domain" description="Zn-dependent metallo-hydrolase RNA specificity" evidence="1">
    <location>
        <begin position="260"/>
        <end position="292"/>
    </location>
</feature>
<name>A0ABM7YFV9_9EURY</name>
<dbReference type="Proteomes" id="UP000831817">
    <property type="component" value="Plasmid pRMAS01"/>
</dbReference>
<sequence length="315" mass="36905">MFAPVDHSLPGASAQIIETSEETIVYTGDLRFHGRRGKDTKKFVKKAKKVSPTTMICEGTRIDQNENITEADIEKRATKIISDSKDLVVVDYPIRDLDRLLTFYNVAKNTDRTLTVNLKQAYILNQLQTGDYPSLDDVAIYVPRKNWGLIGDSYACFDGKWLPASEIEKLDPYYIERDYERWERKFLKLENTITYKDLREEPNQYIFRCDFFELKELIDIKPEKGIYIRSMTEPFDEEMLIDYKKVKNWLKHFNLTLIKGMHASGHASGPEIIEMIREIEPEKLHPIHTEKKENFKVLKDDKIKIINPTKETLFK</sequence>
<gene>
    <name evidence="2" type="ORF">MTTB_p250</name>
</gene>
<dbReference type="EMBL" id="AP025699">
    <property type="protein sequence ID" value="BDH80245.1"/>
    <property type="molecule type" value="Genomic_DNA"/>
</dbReference>
<dbReference type="PANTHER" id="PTHR43694">
    <property type="entry name" value="RIBONUCLEASE J"/>
    <property type="match status" value="1"/>
</dbReference>
<geneLocation type="plasmid" evidence="2 3">
    <name>pRMAS01</name>
</geneLocation>
<keyword evidence="2" id="KW-0614">Plasmid</keyword>
<proteinExistence type="predicted"/>
<reference evidence="2 3" key="1">
    <citation type="submission" date="2022-04" db="EMBL/GenBank/DDBJ databases">
        <title>Complete genome of Methanothermobacter tenebrarum strain RMAS.</title>
        <authorList>
            <person name="Nakamura K."/>
            <person name="Oshima K."/>
            <person name="Hattori M."/>
            <person name="Kamagata Y."/>
            <person name="Takamizawa K."/>
        </authorList>
    </citation>
    <scope>NUCLEOTIDE SEQUENCE [LARGE SCALE GENOMIC DNA]</scope>
    <source>
        <strain evidence="2 3">RMAS</strain>
        <plasmid evidence="2 3">pRMAS01</plasmid>
    </source>
</reference>
<dbReference type="PANTHER" id="PTHR43694:SF1">
    <property type="entry name" value="RIBONUCLEASE J"/>
    <property type="match status" value="1"/>
</dbReference>
<dbReference type="SUPFAM" id="SSF56281">
    <property type="entry name" value="Metallo-hydrolase/oxidoreductase"/>
    <property type="match status" value="1"/>
</dbReference>
<protein>
    <recommendedName>
        <fullName evidence="1">Zn-dependent metallo-hydrolase RNA specificity domain-containing protein</fullName>
    </recommendedName>
</protein>